<keyword evidence="2" id="KW-1185">Reference proteome</keyword>
<evidence type="ECO:0000313" key="1">
    <source>
        <dbReference type="EMBL" id="PHQ30408.1"/>
    </source>
</evidence>
<dbReference type="Proteomes" id="UP000229433">
    <property type="component" value="Unassembled WGS sequence"/>
</dbReference>
<dbReference type="RefSeq" id="WP_099645241.1">
    <property type="nucleotide sequence ID" value="NZ_KZ319288.1"/>
</dbReference>
<dbReference type="PROSITE" id="PS51257">
    <property type="entry name" value="PROKAR_LIPOPROTEIN"/>
    <property type="match status" value="1"/>
</dbReference>
<reference evidence="1 2" key="1">
    <citation type="submission" date="2017-08" db="EMBL/GenBank/DDBJ databases">
        <title>The whole genome shortgun sequences of strain Leeuwenhoekiella nanhaiensis G18 from the South China Sea.</title>
        <authorList>
            <person name="Liu Q."/>
        </authorList>
    </citation>
    <scope>NUCLEOTIDE SEQUENCE [LARGE SCALE GENOMIC DNA]</scope>
    <source>
        <strain evidence="1 2">G18</strain>
    </source>
</reference>
<organism evidence="1 2">
    <name type="scientific">Leeuwenhoekiella nanhaiensis</name>
    <dbReference type="NCBI Taxonomy" id="1655491"/>
    <lineage>
        <taxon>Bacteria</taxon>
        <taxon>Pseudomonadati</taxon>
        <taxon>Bacteroidota</taxon>
        <taxon>Flavobacteriia</taxon>
        <taxon>Flavobacteriales</taxon>
        <taxon>Flavobacteriaceae</taxon>
        <taxon>Leeuwenhoekiella</taxon>
    </lineage>
</organism>
<evidence type="ECO:0000313" key="2">
    <source>
        <dbReference type="Proteomes" id="UP000229433"/>
    </source>
</evidence>
<proteinExistence type="predicted"/>
<dbReference type="EMBL" id="NQXA01000002">
    <property type="protein sequence ID" value="PHQ30408.1"/>
    <property type="molecule type" value="Genomic_DNA"/>
</dbReference>
<comment type="caution">
    <text evidence="1">The sequence shown here is derived from an EMBL/GenBank/DDBJ whole genome shotgun (WGS) entry which is preliminary data.</text>
</comment>
<sequence length="215" mass="25181">MKNVLFAIAFLFFLSCDEKNDDSFETAPSPEIQALIDKGVTVDSISIAYATQYQSTDNFPVIKPNPINEFEDKNEILIYFDFKSGSRETLKEYFSELAIEKLDDGYIYEYIISYYDKIENISVEIKKNDEEFYKLKSDSDRVKLIPAPELTSQHTFARYEHTIEEFSTRYANSFPEYVLISFDEKETKANSYIFRVTFEFNNDKTIVVNSKEILF</sequence>
<gene>
    <name evidence="1" type="ORF">CJ305_05470</name>
</gene>
<dbReference type="AlphaFoldDB" id="A0A2G1VUE5"/>
<dbReference type="OrthoDB" id="1442946at2"/>
<protein>
    <submittedName>
        <fullName evidence="1">Uncharacterized protein</fullName>
    </submittedName>
</protein>
<name>A0A2G1VUE5_9FLAO</name>
<accession>A0A2G1VUE5</accession>